<dbReference type="Proteomes" id="UP000054166">
    <property type="component" value="Unassembled WGS sequence"/>
</dbReference>
<gene>
    <name evidence="1" type="ORF">PILCRDRAFT_73119</name>
</gene>
<keyword evidence="2" id="KW-1185">Reference proteome</keyword>
<reference evidence="2" key="2">
    <citation type="submission" date="2015-01" db="EMBL/GenBank/DDBJ databases">
        <title>Evolutionary Origins and Diversification of the Mycorrhizal Mutualists.</title>
        <authorList>
            <consortium name="DOE Joint Genome Institute"/>
            <consortium name="Mycorrhizal Genomics Consortium"/>
            <person name="Kohler A."/>
            <person name="Kuo A."/>
            <person name="Nagy L.G."/>
            <person name="Floudas D."/>
            <person name="Copeland A."/>
            <person name="Barry K.W."/>
            <person name="Cichocki N."/>
            <person name="Veneault-Fourrey C."/>
            <person name="LaButti K."/>
            <person name="Lindquist E.A."/>
            <person name="Lipzen A."/>
            <person name="Lundell T."/>
            <person name="Morin E."/>
            <person name="Murat C."/>
            <person name="Riley R."/>
            <person name="Ohm R."/>
            <person name="Sun H."/>
            <person name="Tunlid A."/>
            <person name="Henrissat B."/>
            <person name="Grigoriev I.V."/>
            <person name="Hibbett D.S."/>
            <person name="Martin F."/>
        </authorList>
    </citation>
    <scope>NUCLEOTIDE SEQUENCE [LARGE SCALE GENOMIC DNA]</scope>
    <source>
        <strain evidence="2">F 1598</strain>
    </source>
</reference>
<reference evidence="1 2" key="1">
    <citation type="submission" date="2014-04" db="EMBL/GenBank/DDBJ databases">
        <authorList>
            <consortium name="DOE Joint Genome Institute"/>
            <person name="Kuo A."/>
            <person name="Tarkka M."/>
            <person name="Buscot F."/>
            <person name="Kohler A."/>
            <person name="Nagy L.G."/>
            <person name="Floudas D."/>
            <person name="Copeland A."/>
            <person name="Barry K.W."/>
            <person name="Cichocki N."/>
            <person name="Veneault-Fourrey C."/>
            <person name="LaButti K."/>
            <person name="Lindquist E.A."/>
            <person name="Lipzen A."/>
            <person name="Lundell T."/>
            <person name="Morin E."/>
            <person name="Murat C."/>
            <person name="Sun H."/>
            <person name="Tunlid A."/>
            <person name="Henrissat B."/>
            <person name="Grigoriev I.V."/>
            <person name="Hibbett D.S."/>
            <person name="Martin F."/>
            <person name="Nordberg H.P."/>
            <person name="Cantor M.N."/>
            <person name="Hua S.X."/>
        </authorList>
    </citation>
    <scope>NUCLEOTIDE SEQUENCE [LARGE SCALE GENOMIC DNA]</scope>
    <source>
        <strain evidence="1 2">F 1598</strain>
    </source>
</reference>
<organism evidence="1 2">
    <name type="scientific">Piloderma croceum (strain F 1598)</name>
    <dbReference type="NCBI Taxonomy" id="765440"/>
    <lineage>
        <taxon>Eukaryota</taxon>
        <taxon>Fungi</taxon>
        <taxon>Dikarya</taxon>
        <taxon>Basidiomycota</taxon>
        <taxon>Agaricomycotina</taxon>
        <taxon>Agaricomycetes</taxon>
        <taxon>Agaricomycetidae</taxon>
        <taxon>Atheliales</taxon>
        <taxon>Atheliaceae</taxon>
        <taxon>Piloderma</taxon>
    </lineage>
</organism>
<protein>
    <submittedName>
        <fullName evidence="1">Uncharacterized protein</fullName>
    </submittedName>
</protein>
<dbReference type="OrthoDB" id="3268677at2759"/>
<dbReference type="EMBL" id="KN833003">
    <property type="protein sequence ID" value="KIM80561.1"/>
    <property type="molecule type" value="Genomic_DNA"/>
</dbReference>
<sequence>MLQDSKHSLKTFHNNLFLGARLLVLVDYTAIYNHIEELAFTSGSPLYHCDVYKLDCQDDNAAACLFSGATFNFLAKHYPPYLGELIYLFIFGELIDAYQN</sequence>
<dbReference type="STRING" id="765440.A0A0C3FLY9"/>
<proteinExistence type="predicted"/>
<name>A0A0C3FLY9_PILCF</name>
<evidence type="ECO:0000313" key="1">
    <source>
        <dbReference type="EMBL" id="KIM80561.1"/>
    </source>
</evidence>
<dbReference type="AlphaFoldDB" id="A0A0C3FLY9"/>
<evidence type="ECO:0000313" key="2">
    <source>
        <dbReference type="Proteomes" id="UP000054166"/>
    </source>
</evidence>
<dbReference type="InParanoid" id="A0A0C3FLY9"/>
<dbReference type="HOGENOM" id="CLU_162401_0_0_1"/>
<accession>A0A0C3FLY9</accession>